<gene>
    <name evidence="9" type="ORF">MCB1EB_1329</name>
</gene>
<evidence type="ECO:0000256" key="5">
    <source>
        <dbReference type="ARBA" id="ARBA00022692"/>
    </source>
</evidence>
<feature type="transmembrane region" description="Helical" evidence="8">
    <location>
        <begin position="139"/>
        <end position="163"/>
    </location>
</feature>
<keyword evidence="7 8" id="KW-0472">Membrane</keyword>
<accession>A0A2Z6EVK9</accession>
<dbReference type="EMBL" id="AP018150">
    <property type="protein sequence ID" value="BBE09490.1"/>
    <property type="molecule type" value="Genomic_DNA"/>
</dbReference>
<evidence type="ECO:0000256" key="3">
    <source>
        <dbReference type="ARBA" id="ARBA00022448"/>
    </source>
</evidence>
<evidence type="ECO:0000256" key="2">
    <source>
        <dbReference type="ARBA" id="ARBA00009142"/>
    </source>
</evidence>
<evidence type="ECO:0000313" key="10">
    <source>
        <dbReference type="Proteomes" id="UP000282597"/>
    </source>
</evidence>
<protein>
    <recommendedName>
        <fullName evidence="8">Probable membrane transporter protein</fullName>
    </recommendedName>
</protein>
<feature type="transmembrane region" description="Helical" evidence="8">
    <location>
        <begin position="225"/>
        <end position="247"/>
    </location>
</feature>
<evidence type="ECO:0000256" key="7">
    <source>
        <dbReference type="ARBA" id="ARBA00023136"/>
    </source>
</evidence>
<dbReference type="KEGG" id="mcys:MCB1EB_1329"/>
<name>A0A2Z6EVK9_9BURK</name>
<dbReference type="AlphaFoldDB" id="A0A2Z6EVK9"/>
<evidence type="ECO:0000256" key="4">
    <source>
        <dbReference type="ARBA" id="ARBA00022475"/>
    </source>
</evidence>
<comment type="subcellular location">
    <subcellularLocation>
        <location evidence="1 8">Cell membrane</location>
        <topology evidence="1 8">Multi-pass membrane protein</topology>
    </subcellularLocation>
</comment>
<evidence type="ECO:0000313" key="9">
    <source>
        <dbReference type="EMBL" id="BBE09490.1"/>
    </source>
</evidence>
<keyword evidence="5 8" id="KW-0812">Transmembrane</keyword>
<reference evidence="9 10" key="1">
    <citation type="journal article" date="2018" name="Microbes Environ.">
        <title>Comparative Genomic Insights into Endofungal Lifestyles of Two Bacterial Endosymbionts, Mycoavidus cysteinexigens and Burkholderia rhizoxinica.</title>
        <authorList>
            <person name="Sharmin D."/>
            <person name="Guo Y."/>
            <person name="Nishizawa T."/>
            <person name="Ohshima S."/>
            <person name="Sato Y."/>
            <person name="Takashima Y."/>
            <person name="Narisawa K."/>
            <person name="Ohta H."/>
        </authorList>
    </citation>
    <scope>NUCLEOTIDE SEQUENCE [LARGE SCALE GENOMIC DNA]</scope>
    <source>
        <strain evidence="9 10">B1-EB</strain>
    </source>
</reference>
<dbReference type="Proteomes" id="UP000282597">
    <property type="component" value="Chromosome"/>
</dbReference>
<evidence type="ECO:0000256" key="6">
    <source>
        <dbReference type="ARBA" id="ARBA00022989"/>
    </source>
</evidence>
<feature type="transmembrane region" description="Helical" evidence="8">
    <location>
        <begin position="200"/>
        <end position="219"/>
    </location>
</feature>
<keyword evidence="4 8" id="KW-1003">Cell membrane</keyword>
<sequence>MAMSFDSVFFILILGAMVAGFVQGLSGFAFGMVSMSFWAWVLEPQLVIAMTVFGGLTGQLLAVTTVRRALNLPLLLPFLIGGLIGIPIGVAILPYLNVSLLKTILGCLLIVWCPIMLLKDRLPPFKLRSRLADSIVGGLGGIMGGLGGFAGALPTLWCMLSSFDKNTQRAVIQNFNLSILAATMVSYIATGVVTRSMLPMFAVVAVAMLIPTLIGARLYKGIDELTFRRIVLGLLTFSGVALLVSVWI</sequence>
<feature type="transmembrane region" description="Helical" evidence="8">
    <location>
        <begin position="99"/>
        <end position="118"/>
    </location>
</feature>
<keyword evidence="10" id="KW-1185">Reference proteome</keyword>
<keyword evidence="6 8" id="KW-1133">Transmembrane helix</keyword>
<dbReference type="PANTHER" id="PTHR30269:SF37">
    <property type="entry name" value="MEMBRANE TRANSPORTER PROTEIN"/>
    <property type="match status" value="1"/>
</dbReference>
<dbReference type="Pfam" id="PF01925">
    <property type="entry name" value="TauE"/>
    <property type="match status" value="1"/>
</dbReference>
<feature type="transmembrane region" description="Helical" evidence="8">
    <location>
        <begin position="74"/>
        <end position="93"/>
    </location>
</feature>
<dbReference type="InterPro" id="IPR052017">
    <property type="entry name" value="TSUP"/>
</dbReference>
<organism evidence="9 10">
    <name type="scientific">Mycoavidus cysteinexigens</name>
    <dbReference type="NCBI Taxonomy" id="1553431"/>
    <lineage>
        <taxon>Bacteria</taxon>
        <taxon>Pseudomonadati</taxon>
        <taxon>Pseudomonadota</taxon>
        <taxon>Betaproteobacteria</taxon>
        <taxon>Burkholderiales</taxon>
        <taxon>Burkholderiaceae</taxon>
        <taxon>Mycoavidus</taxon>
    </lineage>
</organism>
<proteinExistence type="inferred from homology"/>
<dbReference type="PANTHER" id="PTHR30269">
    <property type="entry name" value="TRANSMEMBRANE PROTEIN YFCA"/>
    <property type="match status" value="1"/>
</dbReference>
<feature type="transmembrane region" description="Helical" evidence="8">
    <location>
        <begin position="175"/>
        <end position="193"/>
    </location>
</feature>
<evidence type="ECO:0000256" key="1">
    <source>
        <dbReference type="ARBA" id="ARBA00004651"/>
    </source>
</evidence>
<keyword evidence="3" id="KW-0813">Transport</keyword>
<evidence type="ECO:0000256" key="8">
    <source>
        <dbReference type="RuleBase" id="RU363041"/>
    </source>
</evidence>
<dbReference type="GO" id="GO:0005886">
    <property type="term" value="C:plasma membrane"/>
    <property type="evidence" value="ECO:0007669"/>
    <property type="project" value="UniProtKB-SubCell"/>
</dbReference>
<feature type="transmembrane region" description="Helical" evidence="8">
    <location>
        <begin position="37"/>
        <end position="62"/>
    </location>
</feature>
<dbReference type="InterPro" id="IPR002781">
    <property type="entry name" value="TM_pro_TauE-like"/>
</dbReference>
<comment type="similarity">
    <text evidence="2 8">Belongs to the 4-toluene sulfonate uptake permease (TSUP) (TC 2.A.102) family.</text>
</comment>